<gene>
    <name evidence="2" type="ORF">SAMN05421757_101336</name>
</gene>
<protein>
    <submittedName>
        <fullName evidence="2">Protein N-acetyltransferase, RimJ/RimL family</fullName>
    </submittedName>
</protein>
<dbReference type="RefSeq" id="WP_089230806.1">
    <property type="nucleotide sequence ID" value="NZ_FZOY01000001.1"/>
</dbReference>
<evidence type="ECO:0000259" key="1">
    <source>
        <dbReference type="Pfam" id="PF13302"/>
    </source>
</evidence>
<dbReference type="AlphaFoldDB" id="A0A239CJR2"/>
<proteinExistence type="predicted"/>
<feature type="domain" description="N-acetyltransferase" evidence="1">
    <location>
        <begin position="10"/>
        <end position="145"/>
    </location>
</feature>
<accession>A0A239CJR2</accession>
<dbReference type="EMBL" id="FZOY01000001">
    <property type="protein sequence ID" value="SNS20476.1"/>
    <property type="molecule type" value="Genomic_DNA"/>
</dbReference>
<dbReference type="Proteomes" id="UP000198426">
    <property type="component" value="Unassembled WGS sequence"/>
</dbReference>
<evidence type="ECO:0000313" key="2">
    <source>
        <dbReference type="EMBL" id="SNS20476.1"/>
    </source>
</evidence>
<dbReference type="InterPro" id="IPR000182">
    <property type="entry name" value="GNAT_dom"/>
</dbReference>
<name>A0A239CJR2_9RHOB</name>
<sequence>MRSPVLETDRLFLRRPSASDIGSLLARLRTDAPRLATAPLSGERALAQTVPIVCHWDLCGLGLFAVVAKGCDEPIGLAGPWHPTGWPEPELGWLFWDTPDADTLAPEALRAARDFAVRGVGWREVVSLVAPEDRRSAALLRGVGAIADPFSDGPSEALTFRHPVRIMPARPATGRRAA</sequence>
<dbReference type="Pfam" id="PF13302">
    <property type="entry name" value="Acetyltransf_3"/>
    <property type="match status" value="1"/>
</dbReference>
<dbReference type="Gene3D" id="3.40.630.30">
    <property type="match status" value="1"/>
</dbReference>
<keyword evidence="2" id="KW-0808">Transferase</keyword>
<reference evidence="2 3" key="1">
    <citation type="submission" date="2017-06" db="EMBL/GenBank/DDBJ databases">
        <authorList>
            <person name="Kim H.J."/>
            <person name="Triplett B.A."/>
        </authorList>
    </citation>
    <scope>NUCLEOTIDE SEQUENCE [LARGE SCALE GENOMIC DNA]</scope>
    <source>
        <strain evidence="2 3">DSM 29339</strain>
    </source>
</reference>
<dbReference type="InterPro" id="IPR016181">
    <property type="entry name" value="Acyl_CoA_acyltransferase"/>
</dbReference>
<keyword evidence="3" id="KW-1185">Reference proteome</keyword>
<dbReference type="SUPFAM" id="SSF55729">
    <property type="entry name" value="Acyl-CoA N-acyltransferases (Nat)"/>
    <property type="match status" value="1"/>
</dbReference>
<evidence type="ECO:0000313" key="3">
    <source>
        <dbReference type="Proteomes" id="UP000198426"/>
    </source>
</evidence>
<dbReference type="GO" id="GO:0016747">
    <property type="term" value="F:acyltransferase activity, transferring groups other than amino-acyl groups"/>
    <property type="evidence" value="ECO:0007669"/>
    <property type="project" value="InterPro"/>
</dbReference>
<organism evidence="2 3">
    <name type="scientific">Tropicimonas sediminicola</name>
    <dbReference type="NCBI Taxonomy" id="1031541"/>
    <lineage>
        <taxon>Bacteria</taxon>
        <taxon>Pseudomonadati</taxon>
        <taxon>Pseudomonadota</taxon>
        <taxon>Alphaproteobacteria</taxon>
        <taxon>Rhodobacterales</taxon>
        <taxon>Roseobacteraceae</taxon>
        <taxon>Tropicimonas</taxon>
    </lineage>
</organism>